<keyword evidence="6" id="KW-1185">Reference proteome</keyword>
<dbReference type="InterPro" id="IPR000971">
    <property type="entry name" value="Globin"/>
</dbReference>
<dbReference type="AlphaFoldDB" id="A0A914I4X4"/>
<keyword evidence="3" id="KW-0408">Iron</keyword>
<evidence type="ECO:0000256" key="1">
    <source>
        <dbReference type="ARBA" id="ARBA00022617"/>
    </source>
</evidence>
<dbReference type="InterPro" id="IPR050532">
    <property type="entry name" value="Globin-like_OT"/>
</dbReference>
<dbReference type="Gene3D" id="1.10.490.10">
    <property type="entry name" value="Globins"/>
    <property type="match status" value="1"/>
</dbReference>
<evidence type="ECO:0000313" key="7">
    <source>
        <dbReference type="WBParaSite" id="Gr19_v10_g6921.t1"/>
    </source>
</evidence>
<feature type="compositionally biased region" description="Low complexity" evidence="4">
    <location>
        <begin position="870"/>
        <end position="885"/>
    </location>
</feature>
<proteinExistence type="predicted"/>
<feature type="compositionally biased region" description="Polar residues" evidence="4">
    <location>
        <begin position="104"/>
        <end position="132"/>
    </location>
</feature>
<sequence length="901" mass="99644">MNKIWHWFRGDNDPKFWQGAAASSDKRRWRSERAMSRTPAGAKRVGADISRDFAAVQAASVSSPTVLLPSKSVKTVQDRLVLINGHEKRPPKSSVRSAPWPANDQVTTTTRLTPKLQNTKPPIPLSSSANQKGSRRQKSRGIAAAAVTTEDLPDKVSTSTRIRQHFSKHGGRRSDMAKLDNAVLSERRMTVTMTMAVETCQNGGIEQQQHIVVPMTQQRRGDYRLGGDSARSGDALGEDDVSQGRCSSFDYFSATASPIDRQPVTERVDVEPRINNENNEDELRFATAAEARAYLRRQHGGDEEEEEQESCDADDEITTATTSAMCDSLLVQRRPHSAMATTVGQHESVYFTATVMVQSATTPDIVRRRPPLQQQKGADQRSLRGLPRQKSRSQIALCDHDESAFGGTGGGIGSEPSSTKFARRRLRFVIPQVSICDAEGIPAEENVVNNINNNDSEKFDDDNEQVLGAMNVEDLANNNINSENKANLSGPEAEHESMLTEQDKQLRKALSEMDRRQLTLAQRRQSNMDVVHQASGRRTSTTLIPLTSAQIHLIRSLWRQVYLSKGPTVIGSQISHRLFFKEPETRELFRRCVLPQQFANHDSFSKAHCKQISELIDQVVESLDDLEHVGPSLEQVGRCHAHISGGQLSSKLWNSVAETFIDCTLEWGDRRARSETVRKAWALIIAFMVERIKHGHLEERRHISAIRSTIASLERAAMASTTVQHPYYEVQQPTTSSSTQLPVPVSSFCHPIRRVSAFTTSGGVPDNCRPGSGVIRGMFSCNLKLSERAEKKNQHHYHHRRSSSSSGHQSPQIGSVGTVRRKEGAGLAPRASRTDSARMPTTNAVPPLSLGSMRKKMSVSDFVPARKQNSKSSTGGSSTGPTSESRTYGNGSHQTQNKSSN</sequence>
<feature type="region of interest" description="Disordered" evidence="4">
    <location>
        <begin position="362"/>
        <end position="393"/>
    </location>
</feature>
<evidence type="ECO:0000256" key="3">
    <source>
        <dbReference type="ARBA" id="ARBA00023004"/>
    </source>
</evidence>
<dbReference type="Pfam" id="PF00042">
    <property type="entry name" value="Globin"/>
    <property type="match status" value="1"/>
</dbReference>
<dbReference type="InterPro" id="IPR012292">
    <property type="entry name" value="Globin/Proto"/>
</dbReference>
<keyword evidence="2" id="KW-0479">Metal-binding</keyword>
<evidence type="ECO:0000313" key="6">
    <source>
        <dbReference type="Proteomes" id="UP000887572"/>
    </source>
</evidence>
<feature type="region of interest" description="Disordered" evidence="4">
    <location>
        <begin position="790"/>
        <end position="901"/>
    </location>
</feature>
<protein>
    <submittedName>
        <fullName evidence="7">Globin family profile domain-containing protein</fullName>
    </submittedName>
</protein>
<dbReference type="PANTHER" id="PTHR46458:SF7">
    <property type="entry name" value="GLOBIN DOMAIN-CONTAINING PROTEIN"/>
    <property type="match status" value="1"/>
</dbReference>
<dbReference type="InterPro" id="IPR009050">
    <property type="entry name" value="Globin-like_sf"/>
</dbReference>
<dbReference type="GO" id="GO:0019825">
    <property type="term" value="F:oxygen binding"/>
    <property type="evidence" value="ECO:0007669"/>
    <property type="project" value="InterPro"/>
</dbReference>
<accession>A0A914I4X4</accession>
<feature type="compositionally biased region" description="Polar residues" evidence="4">
    <location>
        <begin position="886"/>
        <end position="901"/>
    </location>
</feature>
<feature type="domain" description="Globin" evidence="5">
    <location>
        <begin position="545"/>
        <end position="697"/>
    </location>
</feature>
<evidence type="ECO:0000256" key="4">
    <source>
        <dbReference type="SAM" id="MobiDB-lite"/>
    </source>
</evidence>
<dbReference type="PANTHER" id="PTHR46458">
    <property type="entry name" value="BLR2807 PROTEIN"/>
    <property type="match status" value="1"/>
</dbReference>
<organism evidence="6 7">
    <name type="scientific">Globodera rostochiensis</name>
    <name type="common">Golden nematode worm</name>
    <name type="synonym">Heterodera rostochiensis</name>
    <dbReference type="NCBI Taxonomy" id="31243"/>
    <lineage>
        <taxon>Eukaryota</taxon>
        <taxon>Metazoa</taxon>
        <taxon>Ecdysozoa</taxon>
        <taxon>Nematoda</taxon>
        <taxon>Chromadorea</taxon>
        <taxon>Rhabditida</taxon>
        <taxon>Tylenchina</taxon>
        <taxon>Tylenchomorpha</taxon>
        <taxon>Tylenchoidea</taxon>
        <taxon>Heteroderidae</taxon>
        <taxon>Heteroderinae</taxon>
        <taxon>Globodera</taxon>
    </lineage>
</organism>
<dbReference type="InterPro" id="IPR044399">
    <property type="entry name" value="Mb-like_M"/>
</dbReference>
<reference evidence="7" key="1">
    <citation type="submission" date="2022-11" db="UniProtKB">
        <authorList>
            <consortium name="WormBaseParasite"/>
        </authorList>
    </citation>
    <scope>IDENTIFICATION</scope>
</reference>
<name>A0A914I4X4_GLORO</name>
<dbReference type="CDD" id="cd01040">
    <property type="entry name" value="Mb-like"/>
    <property type="match status" value="1"/>
</dbReference>
<evidence type="ECO:0000259" key="5">
    <source>
        <dbReference type="PROSITE" id="PS01033"/>
    </source>
</evidence>
<feature type="region of interest" description="Disordered" evidence="4">
    <location>
        <begin position="82"/>
        <end position="144"/>
    </location>
</feature>
<keyword evidence="1" id="KW-0349">Heme</keyword>
<dbReference type="SUPFAM" id="SSF46458">
    <property type="entry name" value="Globin-like"/>
    <property type="match status" value="1"/>
</dbReference>
<dbReference type="WBParaSite" id="Gr19_v10_g6921.t1">
    <property type="protein sequence ID" value="Gr19_v10_g6921.t1"/>
    <property type="gene ID" value="Gr19_v10_g6921"/>
</dbReference>
<evidence type="ECO:0000256" key="2">
    <source>
        <dbReference type="ARBA" id="ARBA00022723"/>
    </source>
</evidence>
<feature type="compositionally biased region" description="Basic residues" evidence="4">
    <location>
        <begin position="793"/>
        <end position="802"/>
    </location>
</feature>
<dbReference type="Proteomes" id="UP000887572">
    <property type="component" value="Unplaced"/>
</dbReference>
<dbReference type="GO" id="GO:0046872">
    <property type="term" value="F:metal ion binding"/>
    <property type="evidence" value="ECO:0007669"/>
    <property type="project" value="UniProtKB-KW"/>
</dbReference>
<dbReference type="PROSITE" id="PS01033">
    <property type="entry name" value="GLOBIN"/>
    <property type="match status" value="1"/>
</dbReference>
<dbReference type="GO" id="GO:0020037">
    <property type="term" value="F:heme binding"/>
    <property type="evidence" value="ECO:0007669"/>
    <property type="project" value="InterPro"/>
</dbReference>